<evidence type="ECO:0000313" key="1">
    <source>
        <dbReference type="EMBL" id="SVB85294.1"/>
    </source>
</evidence>
<gene>
    <name evidence="1" type="ORF">METZ01_LOCUS238148</name>
</gene>
<dbReference type="AlphaFoldDB" id="A0A382HD88"/>
<accession>A0A382HD88</accession>
<protein>
    <submittedName>
        <fullName evidence="1">Uncharacterized protein</fullName>
    </submittedName>
</protein>
<name>A0A382HD88_9ZZZZ</name>
<reference evidence="1" key="1">
    <citation type="submission" date="2018-05" db="EMBL/GenBank/DDBJ databases">
        <authorList>
            <person name="Lanie J.A."/>
            <person name="Ng W.-L."/>
            <person name="Kazmierczak K.M."/>
            <person name="Andrzejewski T.M."/>
            <person name="Davidsen T.M."/>
            <person name="Wayne K.J."/>
            <person name="Tettelin H."/>
            <person name="Glass J.I."/>
            <person name="Rusch D."/>
            <person name="Podicherti R."/>
            <person name="Tsui H.-C.T."/>
            <person name="Winkler M.E."/>
        </authorList>
    </citation>
    <scope>NUCLEOTIDE SEQUENCE</scope>
</reference>
<sequence length="46" mass="5063">MFIGLVLVTNLFQNFNMNKSVSSFHPESVNHAGVLGPPEVTFLEEA</sequence>
<proteinExistence type="predicted"/>
<dbReference type="EMBL" id="UINC01060612">
    <property type="protein sequence ID" value="SVB85294.1"/>
    <property type="molecule type" value="Genomic_DNA"/>
</dbReference>
<organism evidence="1">
    <name type="scientific">marine metagenome</name>
    <dbReference type="NCBI Taxonomy" id="408172"/>
    <lineage>
        <taxon>unclassified sequences</taxon>
        <taxon>metagenomes</taxon>
        <taxon>ecological metagenomes</taxon>
    </lineage>
</organism>